<dbReference type="OrthoDB" id="3214669at2759"/>
<evidence type="ECO:0000313" key="2">
    <source>
        <dbReference type="Proteomes" id="UP000807342"/>
    </source>
</evidence>
<organism evidence="1 2">
    <name type="scientific">Macrolepiota fuliginosa MF-IS2</name>
    <dbReference type="NCBI Taxonomy" id="1400762"/>
    <lineage>
        <taxon>Eukaryota</taxon>
        <taxon>Fungi</taxon>
        <taxon>Dikarya</taxon>
        <taxon>Basidiomycota</taxon>
        <taxon>Agaricomycotina</taxon>
        <taxon>Agaricomycetes</taxon>
        <taxon>Agaricomycetidae</taxon>
        <taxon>Agaricales</taxon>
        <taxon>Agaricineae</taxon>
        <taxon>Agaricaceae</taxon>
        <taxon>Macrolepiota</taxon>
    </lineage>
</organism>
<keyword evidence="2" id="KW-1185">Reference proteome</keyword>
<proteinExistence type="predicted"/>
<evidence type="ECO:0000313" key="1">
    <source>
        <dbReference type="EMBL" id="KAF9450927.1"/>
    </source>
</evidence>
<protein>
    <submittedName>
        <fullName evidence="1">Uncharacterized protein</fullName>
    </submittedName>
</protein>
<comment type="caution">
    <text evidence="1">The sequence shown here is derived from an EMBL/GenBank/DDBJ whole genome shotgun (WGS) entry which is preliminary data.</text>
</comment>
<dbReference type="AlphaFoldDB" id="A0A9P5XIF9"/>
<reference evidence="1" key="1">
    <citation type="submission" date="2020-11" db="EMBL/GenBank/DDBJ databases">
        <authorList>
            <consortium name="DOE Joint Genome Institute"/>
            <person name="Ahrendt S."/>
            <person name="Riley R."/>
            <person name="Andreopoulos W."/>
            <person name="Labutti K."/>
            <person name="Pangilinan J."/>
            <person name="Ruiz-Duenas F.J."/>
            <person name="Barrasa J.M."/>
            <person name="Sanchez-Garcia M."/>
            <person name="Camarero S."/>
            <person name="Miyauchi S."/>
            <person name="Serrano A."/>
            <person name="Linde D."/>
            <person name="Babiker R."/>
            <person name="Drula E."/>
            <person name="Ayuso-Fernandez I."/>
            <person name="Pacheco R."/>
            <person name="Padilla G."/>
            <person name="Ferreira P."/>
            <person name="Barriuso J."/>
            <person name="Kellner H."/>
            <person name="Castanera R."/>
            <person name="Alfaro M."/>
            <person name="Ramirez L."/>
            <person name="Pisabarro A.G."/>
            <person name="Kuo A."/>
            <person name="Tritt A."/>
            <person name="Lipzen A."/>
            <person name="He G."/>
            <person name="Yan M."/>
            <person name="Ng V."/>
            <person name="Cullen D."/>
            <person name="Martin F."/>
            <person name="Rosso M.-N."/>
            <person name="Henrissat B."/>
            <person name="Hibbett D."/>
            <person name="Martinez A.T."/>
            <person name="Grigoriev I.V."/>
        </authorList>
    </citation>
    <scope>NUCLEOTIDE SEQUENCE</scope>
    <source>
        <strain evidence="1">MF-IS2</strain>
    </source>
</reference>
<accession>A0A9P5XIF9</accession>
<gene>
    <name evidence="1" type="ORF">P691DRAFT_418307</name>
</gene>
<name>A0A9P5XIF9_9AGAR</name>
<sequence>MKITAPSATPFPVPSFDGSDNDASLERFLDFLRTLVSQYLSDNAPRIPRSNRDAWITVINGLTDHLLTTFPTPGIVSWGALQEKVTSVFTTLDVVKRVFERVDGIYHDTAEMVKKVFARLLNLCLVLDLWVDIEIRLEEGLADPKILRKKGFEVLVTLLRGLGGNVLTTAGIVEASWRTLRVILNECLEVCHDLVSKTLHLSYPFTLTLFAVPRISDMKQEDLFETVQFTSFMYVFFVDVGCRQA</sequence>
<dbReference type="EMBL" id="MU151094">
    <property type="protein sequence ID" value="KAF9450927.1"/>
    <property type="molecule type" value="Genomic_DNA"/>
</dbReference>
<dbReference type="Proteomes" id="UP000807342">
    <property type="component" value="Unassembled WGS sequence"/>
</dbReference>